<dbReference type="InterPro" id="IPR029063">
    <property type="entry name" value="SAM-dependent_MTases_sf"/>
</dbReference>
<feature type="non-terminal residue" evidence="3">
    <location>
        <position position="1"/>
    </location>
</feature>
<organism evidence="3 4">
    <name type="scientific">Huso huso</name>
    <name type="common">Beluga</name>
    <name type="synonym">Acipenser huso</name>
    <dbReference type="NCBI Taxonomy" id="61971"/>
    <lineage>
        <taxon>Eukaryota</taxon>
        <taxon>Metazoa</taxon>
        <taxon>Chordata</taxon>
        <taxon>Craniata</taxon>
        <taxon>Vertebrata</taxon>
        <taxon>Euteleostomi</taxon>
        <taxon>Actinopterygii</taxon>
        <taxon>Chondrostei</taxon>
        <taxon>Acipenseriformes</taxon>
        <taxon>Acipenseridae</taxon>
        <taxon>Huso</taxon>
    </lineage>
</organism>
<proteinExistence type="predicted"/>
<dbReference type="InterPro" id="IPR036690">
    <property type="entry name" value="Fdx_antiC-bd_sf"/>
</dbReference>
<gene>
    <name evidence="3" type="ORF">HHUSO_G34174</name>
</gene>
<feature type="compositionally biased region" description="Low complexity" evidence="1">
    <location>
        <begin position="31"/>
        <end position="47"/>
    </location>
</feature>
<dbReference type="SMART" id="SM00896">
    <property type="entry name" value="FDX-ACB"/>
    <property type="match status" value="1"/>
</dbReference>
<dbReference type="Pfam" id="PF03147">
    <property type="entry name" value="FDX-ACB"/>
    <property type="match status" value="1"/>
</dbReference>
<evidence type="ECO:0000259" key="2">
    <source>
        <dbReference type="PROSITE" id="PS51447"/>
    </source>
</evidence>
<evidence type="ECO:0000313" key="4">
    <source>
        <dbReference type="Proteomes" id="UP001369086"/>
    </source>
</evidence>
<dbReference type="Proteomes" id="UP001369086">
    <property type="component" value="Unassembled WGS sequence"/>
</dbReference>
<keyword evidence="4" id="KW-1185">Reference proteome</keyword>
<dbReference type="Gene3D" id="3.30.70.380">
    <property type="entry name" value="Ferrodoxin-fold anticodon-binding domain"/>
    <property type="match status" value="1"/>
</dbReference>
<feature type="domain" description="FDX-ACB" evidence="2">
    <location>
        <begin position="531"/>
        <end position="623"/>
    </location>
</feature>
<evidence type="ECO:0000313" key="3">
    <source>
        <dbReference type="EMBL" id="KAK6467869.1"/>
    </source>
</evidence>
<accession>A0ABR0Y6B6</accession>
<reference evidence="3 4" key="1">
    <citation type="submission" date="2021-05" db="EMBL/GenBank/DDBJ databases">
        <authorList>
            <person name="Zahm M."/>
            <person name="Klopp C."/>
            <person name="Cabau C."/>
            <person name="Kuhl H."/>
            <person name="Suciu R."/>
            <person name="Ciorpac M."/>
            <person name="Holostenco D."/>
            <person name="Gessner J."/>
            <person name="Wuertz S."/>
            <person name="Hohne C."/>
            <person name="Stock M."/>
            <person name="Gislard M."/>
            <person name="Lluch J."/>
            <person name="Milhes M."/>
            <person name="Lampietro C."/>
            <person name="Lopez Roques C."/>
            <person name="Donnadieu C."/>
            <person name="Du K."/>
            <person name="Schartl M."/>
            <person name="Guiguen Y."/>
        </authorList>
    </citation>
    <scope>NUCLEOTIDE SEQUENCE [LARGE SCALE GENOMIC DNA]</scope>
    <source>
        <strain evidence="3">Hh-F2</strain>
        <tissue evidence="3">Blood</tissue>
    </source>
</reference>
<comment type="caution">
    <text evidence="3">The sequence shown here is derived from an EMBL/GenBank/DDBJ whole genome shotgun (WGS) entry which is preliminary data.</text>
</comment>
<dbReference type="Pfam" id="PF10354">
    <property type="entry name" value="BMT5-like"/>
    <property type="match status" value="1"/>
</dbReference>
<name>A0ABR0Y6B6_HUSHU</name>
<dbReference type="PANTHER" id="PTHR11538:SF26">
    <property type="entry name" value="FERREDOXIN-FOLD ANTICODON-BINDING DOMAIN-CONTAINING PROTEIN 1"/>
    <property type="match status" value="1"/>
</dbReference>
<dbReference type="InterPro" id="IPR019446">
    <property type="entry name" value="BMT5-like"/>
</dbReference>
<dbReference type="EMBL" id="JAHFZB010000046">
    <property type="protein sequence ID" value="KAK6467869.1"/>
    <property type="molecule type" value="Genomic_DNA"/>
</dbReference>
<sequence length="623" mass="70390">LSRTQTQTQPRRRSSVGCCWWARGTSPSLPPCARQQAAAPRSLPPASSRRRRPGSRARLGGTSSACWRECTRCLFLPGAEVYFQVDCTQLKECVALSGRQFDRVVFNFPHCGRKAGVRKNRTLLTKFFLSCAGVLSEDGEVHIALCNGQGGTPADQPMREWHNSWQVVAMAAEAGFILSEICPFDCAKYHSYRSTGYRSQDKTFHVEGALNHIFTRSLPFTSVQAVAVQETLGKHRVCFQIPEELSEYMNRGFLGRHSHHPVNLINERLLKELSSLVPVQRIERELPLLFHSSKGLPDWLCDLSNIYWIRPSEVGLTGSEEASAEELNSSVQPETQPVTSGEAVSNSTGTEEAVKKGYGLRSSLMVHAHEVLQQKGFQVETFYTISGPVFRKIPVSRDNLPAFHETLLICGFDPEQRPDYIRVLQRSLEKVIPPRLDSSERLLTFQKLSDAPVLHGISVKQKGERQVGWIAVIPPGRFHPGLHVCAVTLNLDLLAMLVFGVQDWRMLWSSDPRFLDQFCQTELRPLQSFSLHPPLYQHDVSFWVDPLSFDELGFHSLVRQATAGAVIDVRLVDSFQYPHMPQASRCYRLSYQACDRALSSRKAQELQLRLREQIQQRLQVTLR</sequence>
<protein>
    <submittedName>
        <fullName evidence="3">Ferredoxin-fold anticodon-binding domain-containing protein 1-like isoform X1</fullName>
    </submittedName>
</protein>
<dbReference type="Gene3D" id="3.30.930.10">
    <property type="entry name" value="Bira Bifunctional Protein, Domain 2"/>
    <property type="match status" value="1"/>
</dbReference>
<dbReference type="SUPFAM" id="SSF54991">
    <property type="entry name" value="Anticodon-binding domain of PheRS"/>
    <property type="match status" value="1"/>
</dbReference>
<dbReference type="PROSITE" id="PS51447">
    <property type="entry name" value="FDX_ACB"/>
    <property type="match status" value="1"/>
</dbReference>
<dbReference type="InterPro" id="IPR005121">
    <property type="entry name" value="Fdx_antiC-bd"/>
</dbReference>
<feature type="compositionally biased region" description="Low complexity" evidence="1">
    <location>
        <begin position="319"/>
        <end position="330"/>
    </location>
</feature>
<feature type="region of interest" description="Disordered" evidence="1">
    <location>
        <begin position="319"/>
        <end position="350"/>
    </location>
</feature>
<dbReference type="InterPro" id="IPR045864">
    <property type="entry name" value="aa-tRNA-synth_II/BPL/LPL"/>
</dbReference>
<feature type="compositionally biased region" description="Polar residues" evidence="1">
    <location>
        <begin position="331"/>
        <end position="350"/>
    </location>
</feature>
<dbReference type="SUPFAM" id="SSF53335">
    <property type="entry name" value="S-adenosyl-L-methionine-dependent methyltransferases"/>
    <property type="match status" value="1"/>
</dbReference>
<evidence type="ECO:0000256" key="1">
    <source>
        <dbReference type="SAM" id="MobiDB-lite"/>
    </source>
</evidence>
<dbReference type="PANTHER" id="PTHR11538">
    <property type="entry name" value="PHENYLALANYL-TRNA SYNTHETASE"/>
    <property type="match status" value="1"/>
</dbReference>
<feature type="region of interest" description="Disordered" evidence="1">
    <location>
        <begin position="30"/>
        <end position="61"/>
    </location>
</feature>